<sequence>MLPLLLALMYVRTRLEVLRRVPSVLLLFLLLGAFWMIMADISALMRGDRYICEFETLKYFV</sequence>
<organism evidence="2 3">
    <name type="scientific">Naematelia encephala</name>
    <dbReference type="NCBI Taxonomy" id="71784"/>
    <lineage>
        <taxon>Eukaryota</taxon>
        <taxon>Fungi</taxon>
        <taxon>Dikarya</taxon>
        <taxon>Basidiomycota</taxon>
        <taxon>Agaricomycotina</taxon>
        <taxon>Tremellomycetes</taxon>
        <taxon>Tremellales</taxon>
        <taxon>Naemateliaceae</taxon>
        <taxon>Naematelia</taxon>
    </lineage>
</organism>
<dbReference type="AlphaFoldDB" id="A0A1Y2BFV4"/>
<gene>
    <name evidence="2" type="ORF">BCR39DRAFT_518606</name>
</gene>
<keyword evidence="1" id="KW-0472">Membrane</keyword>
<dbReference type="Proteomes" id="UP000193986">
    <property type="component" value="Unassembled WGS sequence"/>
</dbReference>
<accession>A0A1Y2BFV4</accession>
<dbReference type="EMBL" id="MCFC01000005">
    <property type="protein sequence ID" value="ORY33689.1"/>
    <property type="molecule type" value="Genomic_DNA"/>
</dbReference>
<comment type="caution">
    <text evidence="2">The sequence shown here is derived from an EMBL/GenBank/DDBJ whole genome shotgun (WGS) entry which is preliminary data.</text>
</comment>
<evidence type="ECO:0000256" key="1">
    <source>
        <dbReference type="SAM" id="Phobius"/>
    </source>
</evidence>
<evidence type="ECO:0000313" key="2">
    <source>
        <dbReference type="EMBL" id="ORY33689.1"/>
    </source>
</evidence>
<protein>
    <submittedName>
        <fullName evidence="2">Uncharacterized protein</fullName>
    </submittedName>
</protein>
<evidence type="ECO:0000313" key="3">
    <source>
        <dbReference type="Proteomes" id="UP000193986"/>
    </source>
</evidence>
<keyword evidence="3" id="KW-1185">Reference proteome</keyword>
<proteinExistence type="predicted"/>
<keyword evidence="1" id="KW-1133">Transmembrane helix</keyword>
<feature type="transmembrane region" description="Helical" evidence="1">
    <location>
        <begin position="20"/>
        <end position="39"/>
    </location>
</feature>
<keyword evidence="1" id="KW-0812">Transmembrane</keyword>
<name>A0A1Y2BFV4_9TREE</name>
<reference evidence="2 3" key="1">
    <citation type="submission" date="2016-07" db="EMBL/GenBank/DDBJ databases">
        <title>Pervasive Adenine N6-methylation of Active Genes in Fungi.</title>
        <authorList>
            <consortium name="DOE Joint Genome Institute"/>
            <person name="Mondo S.J."/>
            <person name="Dannebaum R.O."/>
            <person name="Kuo R.C."/>
            <person name="Labutti K."/>
            <person name="Haridas S."/>
            <person name="Kuo A."/>
            <person name="Salamov A."/>
            <person name="Ahrendt S.R."/>
            <person name="Lipzen A."/>
            <person name="Sullivan W."/>
            <person name="Andreopoulos W.B."/>
            <person name="Clum A."/>
            <person name="Lindquist E."/>
            <person name="Daum C."/>
            <person name="Ramamoorthy G.K."/>
            <person name="Gryganskyi A."/>
            <person name="Culley D."/>
            <person name="Magnuson J.K."/>
            <person name="James T.Y."/>
            <person name="O'Malley M.A."/>
            <person name="Stajich J.E."/>
            <person name="Spatafora J.W."/>
            <person name="Visel A."/>
            <person name="Grigoriev I.V."/>
        </authorList>
    </citation>
    <scope>NUCLEOTIDE SEQUENCE [LARGE SCALE GENOMIC DNA]</scope>
    <source>
        <strain evidence="2 3">68-887.2</strain>
    </source>
</reference>
<dbReference type="InParanoid" id="A0A1Y2BFV4"/>